<proteinExistence type="predicted"/>
<dbReference type="Pfam" id="PF02080">
    <property type="entry name" value="TrkA_C"/>
    <property type="match status" value="1"/>
</dbReference>
<dbReference type="PROSITE" id="PS51202">
    <property type="entry name" value="RCK_C"/>
    <property type="match status" value="1"/>
</dbReference>
<dbReference type="SUPFAM" id="SSF116726">
    <property type="entry name" value="TrkA C-terminal domain-like"/>
    <property type="match status" value="1"/>
</dbReference>
<dbReference type="AlphaFoldDB" id="A0A1G9DXS3"/>
<evidence type="ECO:0000256" key="1">
    <source>
        <dbReference type="ARBA" id="ARBA00023015"/>
    </source>
</evidence>
<dbReference type="InterPro" id="IPR036390">
    <property type="entry name" value="WH_DNA-bd_sf"/>
</dbReference>
<dbReference type="Proteomes" id="UP000198882">
    <property type="component" value="Unassembled WGS sequence"/>
</dbReference>
<dbReference type="InterPro" id="IPR036388">
    <property type="entry name" value="WH-like_DNA-bd_sf"/>
</dbReference>
<dbReference type="EMBL" id="FNFE01000006">
    <property type="protein sequence ID" value="SDK68648.1"/>
    <property type="molecule type" value="Genomic_DNA"/>
</dbReference>
<evidence type="ECO:0000256" key="2">
    <source>
        <dbReference type="ARBA" id="ARBA00023125"/>
    </source>
</evidence>
<evidence type="ECO:0000313" key="6">
    <source>
        <dbReference type="EMBL" id="SDK68648.1"/>
    </source>
</evidence>
<dbReference type="PANTHER" id="PTHR30154:SF34">
    <property type="entry name" value="TRANSCRIPTIONAL REGULATOR AZLB"/>
    <property type="match status" value="1"/>
</dbReference>
<feature type="domain" description="HTH asnC-type" evidence="4">
    <location>
        <begin position="5"/>
        <end position="67"/>
    </location>
</feature>
<organism evidence="6 7">
    <name type="scientific">Natronorubrum texcoconense</name>
    <dbReference type="NCBI Taxonomy" id="1095776"/>
    <lineage>
        <taxon>Archaea</taxon>
        <taxon>Methanobacteriati</taxon>
        <taxon>Methanobacteriota</taxon>
        <taxon>Stenosarchaea group</taxon>
        <taxon>Halobacteria</taxon>
        <taxon>Halobacteriales</taxon>
        <taxon>Natrialbaceae</taxon>
        <taxon>Natronorubrum</taxon>
    </lineage>
</organism>
<dbReference type="GO" id="GO:0043565">
    <property type="term" value="F:sequence-specific DNA binding"/>
    <property type="evidence" value="ECO:0007669"/>
    <property type="project" value="InterPro"/>
</dbReference>
<dbReference type="CDD" id="cd00090">
    <property type="entry name" value="HTH_ARSR"/>
    <property type="match status" value="1"/>
</dbReference>
<dbReference type="InterPro" id="IPR011991">
    <property type="entry name" value="ArsR-like_HTH"/>
</dbReference>
<keyword evidence="7" id="KW-1185">Reference proteome</keyword>
<gene>
    <name evidence="6" type="ORF">SAMN04515672_3671</name>
</gene>
<dbReference type="Pfam" id="PF13404">
    <property type="entry name" value="HTH_AsnC-type"/>
    <property type="match status" value="1"/>
</dbReference>
<evidence type="ECO:0000313" key="7">
    <source>
        <dbReference type="Proteomes" id="UP000198882"/>
    </source>
</evidence>
<dbReference type="GO" id="GO:0008324">
    <property type="term" value="F:monoatomic cation transmembrane transporter activity"/>
    <property type="evidence" value="ECO:0007669"/>
    <property type="project" value="InterPro"/>
</dbReference>
<evidence type="ECO:0000259" key="4">
    <source>
        <dbReference type="PROSITE" id="PS50956"/>
    </source>
</evidence>
<dbReference type="RefSeq" id="WP_090310326.1">
    <property type="nucleotide sequence ID" value="NZ_FNFE01000006.1"/>
</dbReference>
<dbReference type="GO" id="GO:0043200">
    <property type="term" value="P:response to amino acid"/>
    <property type="evidence" value="ECO:0007669"/>
    <property type="project" value="TreeGrafter"/>
</dbReference>
<feature type="domain" description="RCK C-terminal" evidence="5">
    <location>
        <begin position="160"/>
        <end position="244"/>
    </location>
</feature>
<dbReference type="GO" id="GO:0005829">
    <property type="term" value="C:cytosol"/>
    <property type="evidence" value="ECO:0007669"/>
    <property type="project" value="TreeGrafter"/>
</dbReference>
<dbReference type="SMART" id="SM00344">
    <property type="entry name" value="HTH_ASNC"/>
    <property type="match status" value="1"/>
</dbReference>
<name>A0A1G9DXS3_9EURY</name>
<dbReference type="Gene3D" id="1.10.10.10">
    <property type="entry name" value="Winged helix-like DNA-binding domain superfamily/Winged helix DNA-binding domain"/>
    <property type="match status" value="1"/>
</dbReference>
<sequence length="249" mass="27143">MSIRLDEVNRRIIHALMGDARNTSAPTIADEVGVSPATIRNRIAQLEDAGIIRGYHANVDFDAAAEMLRTLYVGTAPIEERARIAQQARTITGVVNVREFVAGQENLHVLAVGDDVEAMNDVARELTSLGIAIEDEKVVRTEQFQAYHPFGPAETHQQFSDYISLAGGNKVVELTVDDDAPIAGMTLERAAREGVLEDGVLVVSIERDDAVLTPRGDSKIRAGDILTVLSRGGFTERMFEIFEAGSNER</sequence>
<evidence type="ECO:0000256" key="3">
    <source>
        <dbReference type="ARBA" id="ARBA00023163"/>
    </source>
</evidence>
<protein>
    <submittedName>
        <fullName evidence="6">DNA-binding transcriptional regulator, Lrp family</fullName>
    </submittedName>
</protein>
<dbReference type="InterPro" id="IPR036721">
    <property type="entry name" value="RCK_C_sf"/>
</dbReference>
<keyword evidence="2 6" id="KW-0238">DNA-binding</keyword>
<dbReference type="SUPFAM" id="SSF46785">
    <property type="entry name" value="Winged helix' DNA-binding domain"/>
    <property type="match status" value="1"/>
</dbReference>
<evidence type="ECO:0000259" key="5">
    <source>
        <dbReference type="PROSITE" id="PS51202"/>
    </source>
</evidence>
<dbReference type="PANTHER" id="PTHR30154">
    <property type="entry name" value="LEUCINE-RESPONSIVE REGULATORY PROTEIN"/>
    <property type="match status" value="1"/>
</dbReference>
<dbReference type="GO" id="GO:0006813">
    <property type="term" value="P:potassium ion transport"/>
    <property type="evidence" value="ECO:0007669"/>
    <property type="project" value="InterPro"/>
</dbReference>
<accession>A0A1G9DXS3</accession>
<dbReference type="PRINTS" id="PR00033">
    <property type="entry name" value="HTHASNC"/>
</dbReference>
<dbReference type="STRING" id="1095776.SAMN04515672_3671"/>
<reference evidence="7" key="1">
    <citation type="submission" date="2016-10" db="EMBL/GenBank/DDBJ databases">
        <authorList>
            <person name="Varghese N."/>
            <person name="Submissions S."/>
        </authorList>
    </citation>
    <scope>NUCLEOTIDE SEQUENCE [LARGE SCALE GENOMIC DNA]</scope>
    <source>
        <strain evidence="7">B4,CECT 8067,JCM 17497</strain>
    </source>
</reference>
<dbReference type="Gene3D" id="3.30.70.1450">
    <property type="entry name" value="Regulator of K+ conductance, C-terminal domain"/>
    <property type="match status" value="1"/>
</dbReference>
<keyword evidence="3" id="KW-0804">Transcription</keyword>
<dbReference type="OrthoDB" id="6762at2157"/>
<dbReference type="InterPro" id="IPR019888">
    <property type="entry name" value="Tscrpt_reg_AsnC-like"/>
</dbReference>
<dbReference type="InterPro" id="IPR000485">
    <property type="entry name" value="AsnC-type_HTH_dom"/>
</dbReference>
<dbReference type="InterPro" id="IPR006037">
    <property type="entry name" value="RCK_C"/>
</dbReference>
<keyword evidence="1" id="KW-0805">Transcription regulation</keyword>
<dbReference type="PROSITE" id="PS50956">
    <property type="entry name" value="HTH_ASNC_2"/>
    <property type="match status" value="1"/>
</dbReference>